<dbReference type="InterPro" id="IPR023210">
    <property type="entry name" value="NADP_OxRdtase_dom"/>
</dbReference>
<proteinExistence type="predicted"/>
<dbReference type="SUPFAM" id="SSF51430">
    <property type="entry name" value="NAD(P)-linked oxidoreductase"/>
    <property type="match status" value="1"/>
</dbReference>
<dbReference type="Gene3D" id="3.20.20.100">
    <property type="entry name" value="NADP-dependent oxidoreductase domain"/>
    <property type="match status" value="1"/>
</dbReference>
<sequence length="216" mass="24367">MVSRLGIGSSYGASTSVIEEAVERYVNFLYWGTVRRPAFGRAIRNLARRNRDGVVLTVQSYSRIPALISPSVEVALRRAGLDYFDILLLGMRNERPGPAYIDAFERLREQGKVRFLALSTHNRPLLRSLFDEYREGKSPYDIFMLRYNAVHRGAERDAFPYVPIRPQPGMIAYTATRWGDLLDPGKMPAGEPSPTAGDCYRFVLHQPSVDLVLCGP</sequence>
<reference evidence="2" key="1">
    <citation type="submission" date="2018-05" db="EMBL/GenBank/DDBJ databases">
        <authorList>
            <person name="Lanie J.A."/>
            <person name="Ng W.-L."/>
            <person name="Kazmierczak K.M."/>
            <person name="Andrzejewski T.M."/>
            <person name="Davidsen T.M."/>
            <person name="Wayne K.J."/>
            <person name="Tettelin H."/>
            <person name="Glass J.I."/>
            <person name="Rusch D."/>
            <person name="Podicherti R."/>
            <person name="Tsui H.-C.T."/>
            <person name="Winkler M.E."/>
        </authorList>
    </citation>
    <scope>NUCLEOTIDE SEQUENCE</scope>
</reference>
<protein>
    <recommendedName>
        <fullName evidence="1">NADP-dependent oxidoreductase domain-containing protein</fullName>
    </recommendedName>
</protein>
<gene>
    <name evidence="2" type="ORF">METZ01_LOCUS298904</name>
</gene>
<dbReference type="AlphaFoldDB" id="A0A382MBN1"/>
<evidence type="ECO:0000259" key="1">
    <source>
        <dbReference type="Pfam" id="PF00248"/>
    </source>
</evidence>
<name>A0A382MBN1_9ZZZZ</name>
<dbReference type="Pfam" id="PF00248">
    <property type="entry name" value="Aldo_ket_red"/>
    <property type="match status" value="1"/>
</dbReference>
<feature type="non-terminal residue" evidence="2">
    <location>
        <position position="216"/>
    </location>
</feature>
<evidence type="ECO:0000313" key="2">
    <source>
        <dbReference type="EMBL" id="SVC46050.1"/>
    </source>
</evidence>
<dbReference type="EMBL" id="UINC01092453">
    <property type="protein sequence ID" value="SVC46050.1"/>
    <property type="molecule type" value="Genomic_DNA"/>
</dbReference>
<dbReference type="InterPro" id="IPR036812">
    <property type="entry name" value="NAD(P)_OxRdtase_dom_sf"/>
</dbReference>
<organism evidence="2">
    <name type="scientific">marine metagenome</name>
    <dbReference type="NCBI Taxonomy" id="408172"/>
    <lineage>
        <taxon>unclassified sequences</taxon>
        <taxon>metagenomes</taxon>
        <taxon>ecological metagenomes</taxon>
    </lineage>
</organism>
<accession>A0A382MBN1</accession>
<feature type="domain" description="NADP-dependent oxidoreductase" evidence="1">
    <location>
        <begin position="38"/>
        <end position="162"/>
    </location>
</feature>